<dbReference type="EMBL" id="BPLR01020996">
    <property type="protein sequence ID" value="GIX84717.1"/>
    <property type="molecule type" value="Genomic_DNA"/>
</dbReference>
<sequence>MYDNLKTFTLYTCWKFDFEVTRVLCILSIVFLLQECLSKKKAAVAYCSYATRRSQPKTARALCSYATRRTQQKQQQHIAPLLQDFNKKQQQHITPML</sequence>
<name>A0AAV4NNB0_CAEEX</name>
<gene>
    <name evidence="1" type="ORF">CEXT_545681</name>
</gene>
<evidence type="ECO:0000313" key="2">
    <source>
        <dbReference type="Proteomes" id="UP001054945"/>
    </source>
</evidence>
<evidence type="ECO:0000313" key="1">
    <source>
        <dbReference type="EMBL" id="GIX84717.1"/>
    </source>
</evidence>
<proteinExistence type="predicted"/>
<reference evidence="1 2" key="1">
    <citation type="submission" date="2021-06" db="EMBL/GenBank/DDBJ databases">
        <title>Caerostris extrusa draft genome.</title>
        <authorList>
            <person name="Kono N."/>
            <person name="Arakawa K."/>
        </authorList>
    </citation>
    <scope>NUCLEOTIDE SEQUENCE [LARGE SCALE GENOMIC DNA]</scope>
</reference>
<keyword evidence="2" id="KW-1185">Reference proteome</keyword>
<protein>
    <recommendedName>
        <fullName evidence="3">Secreted protein</fullName>
    </recommendedName>
</protein>
<comment type="caution">
    <text evidence="1">The sequence shown here is derived from an EMBL/GenBank/DDBJ whole genome shotgun (WGS) entry which is preliminary data.</text>
</comment>
<dbReference type="Proteomes" id="UP001054945">
    <property type="component" value="Unassembled WGS sequence"/>
</dbReference>
<evidence type="ECO:0008006" key="3">
    <source>
        <dbReference type="Google" id="ProtNLM"/>
    </source>
</evidence>
<organism evidence="1 2">
    <name type="scientific">Caerostris extrusa</name>
    <name type="common">Bark spider</name>
    <name type="synonym">Caerostris bankana</name>
    <dbReference type="NCBI Taxonomy" id="172846"/>
    <lineage>
        <taxon>Eukaryota</taxon>
        <taxon>Metazoa</taxon>
        <taxon>Ecdysozoa</taxon>
        <taxon>Arthropoda</taxon>
        <taxon>Chelicerata</taxon>
        <taxon>Arachnida</taxon>
        <taxon>Araneae</taxon>
        <taxon>Araneomorphae</taxon>
        <taxon>Entelegynae</taxon>
        <taxon>Araneoidea</taxon>
        <taxon>Araneidae</taxon>
        <taxon>Caerostris</taxon>
    </lineage>
</organism>
<dbReference type="AlphaFoldDB" id="A0AAV4NNB0"/>
<accession>A0AAV4NNB0</accession>